<gene>
    <name evidence="1" type="ORF">GPA10_24445</name>
</gene>
<dbReference type="Proteomes" id="UP000483802">
    <property type="component" value="Unassembled WGS sequence"/>
</dbReference>
<dbReference type="AlphaFoldDB" id="A0A6L6X1Y3"/>
<accession>A0A6L6X1Y3</accession>
<dbReference type="EMBL" id="WPNZ01000013">
    <property type="protein sequence ID" value="MVO87823.1"/>
    <property type="molecule type" value="Genomic_DNA"/>
</dbReference>
<name>A0A6L6X1Y3_9ACTN</name>
<comment type="caution">
    <text evidence="1">The sequence shown here is derived from an EMBL/GenBank/DDBJ whole genome shotgun (WGS) entry which is preliminary data.</text>
</comment>
<dbReference type="RefSeq" id="WP_157167352.1">
    <property type="nucleotide sequence ID" value="NZ_WPNZ01000013.1"/>
</dbReference>
<sequence>MRGYETGELIWSRPKEHLSPQRVEREAGLTAGQVKTGADFLRRLLGPEDRPAGPGDR</sequence>
<evidence type="ECO:0000313" key="2">
    <source>
        <dbReference type="Proteomes" id="UP000483802"/>
    </source>
</evidence>
<keyword evidence="2" id="KW-1185">Reference proteome</keyword>
<proteinExistence type="predicted"/>
<organism evidence="1 2">
    <name type="scientific">Streptomyces typhae</name>
    <dbReference type="NCBI Taxonomy" id="2681492"/>
    <lineage>
        <taxon>Bacteria</taxon>
        <taxon>Bacillati</taxon>
        <taxon>Actinomycetota</taxon>
        <taxon>Actinomycetes</taxon>
        <taxon>Kitasatosporales</taxon>
        <taxon>Streptomycetaceae</taxon>
        <taxon>Streptomyces</taxon>
    </lineage>
</organism>
<reference evidence="1 2" key="1">
    <citation type="submission" date="2019-11" db="EMBL/GenBank/DDBJ databases">
        <title>Streptomyces typhae sp. nov., a novel endophytic actinomycete isolated from the root of cattail pollen (Typha angustifolia L.).</title>
        <authorList>
            <person name="Peng C."/>
        </authorList>
    </citation>
    <scope>NUCLEOTIDE SEQUENCE [LARGE SCALE GENOMIC DNA]</scope>
    <source>
        <strain evidence="2">p1417</strain>
    </source>
</reference>
<evidence type="ECO:0000313" key="1">
    <source>
        <dbReference type="EMBL" id="MVO87823.1"/>
    </source>
</evidence>
<protein>
    <submittedName>
        <fullName evidence="1">Uncharacterized protein</fullName>
    </submittedName>
</protein>